<proteinExistence type="predicted"/>
<dbReference type="AlphaFoldDB" id="A0A813HPM0"/>
<feature type="compositionally biased region" description="Low complexity" evidence="1">
    <location>
        <begin position="213"/>
        <end position="231"/>
    </location>
</feature>
<organism evidence="2 3">
    <name type="scientific">Polarella glacialis</name>
    <name type="common">Dinoflagellate</name>
    <dbReference type="NCBI Taxonomy" id="89957"/>
    <lineage>
        <taxon>Eukaryota</taxon>
        <taxon>Sar</taxon>
        <taxon>Alveolata</taxon>
        <taxon>Dinophyceae</taxon>
        <taxon>Suessiales</taxon>
        <taxon>Suessiaceae</taxon>
        <taxon>Polarella</taxon>
    </lineage>
</organism>
<dbReference type="EMBL" id="CAJNNV010032348">
    <property type="protein sequence ID" value="CAE8639703.1"/>
    <property type="molecule type" value="Genomic_DNA"/>
</dbReference>
<protein>
    <submittedName>
        <fullName evidence="2">Uncharacterized protein</fullName>
    </submittedName>
</protein>
<feature type="region of interest" description="Disordered" evidence="1">
    <location>
        <begin position="86"/>
        <end position="125"/>
    </location>
</feature>
<keyword evidence="3" id="KW-1185">Reference proteome</keyword>
<dbReference type="Proteomes" id="UP000654075">
    <property type="component" value="Unassembled WGS sequence"/>
</dbReference>
<gene>
    <name evidence="2" type="ORF">PGLA1383_LOCUS54716</name>
</gene>
<feature type="region of interest" description="Disordered" evidence="1">
    <location>
        <begin position="154"/>
        <end position="173"/>
    </location>
</feature>
<accession>A0A813HPM0</accession>
<comment type="caution">
    <text evidence="2">The sequence shown here is derived from an EMBL/GenBank/DDBJ whole genome shotgun (WGS) entry which is preliminary data.</text>
</comment>
<feature type="compositionally biased region" description="Basic and acidic residues" evidence="1">
    <location>
        <begin position="86"/>
        <end position="99"/>
    </location>
</feature>
<feature type="region of interest" description="Disordered" evidence="1">
    <location>
        <begin position="338"/>
        <end position="370"/>
    </location>
</feature>
<evidence type="ECO:0000313" key="3">
    <source>
        <dbReference type="Proteomes" id="UP000654075"/>
    </source>
</evidence>
<feature type="compositionally biased region" description="Polar residues" evidence="1">
    <location>
        <begin position="345"/>
        <end position="355"/>
    </location>
</feature>
<reference evidence="2" key="1">
    <citation type="submission" date="2021-02" db="EMBL/GenBank/DDBJ databases">
        <authorList>
            <person name="Dougan E. K."/>
            <person name="Rhodes N."/>
            <person name="Thang M."/>
            <person name="Chan C."/>
        </authorList>
    </citation>
    <scope>NUCLEOTIDE SEQUENCE</scope>
</reference>
<evidence type="ECO:0000256" key="1">
    <source>
        <dbReference type="SAM" id="MobiDB-lite"/>
    </source>
</evidence>
<sequence>MAAPRATAGRHKGNPDSRLLAALSDARLKGHEQAVYFTLRGLGMPAIEGPGSAPRIEVFAAQQPQLFSALRRLGLRHDGKRLVIEPREELMGADADRSPGHSPAGSMGSKGQRAPSSSSPDLRCSRLSPLAGVLEEDEKGGGAVLGASQSLSRSLSSSFGSSRRRRKFPRPSAAEHDEFFEKMAWPKDIGGRQPFWSQLLAETQLPPLGSPTGSDGAASRSRSAGSWGAGSNEFYEEEEEVVPLPWIPLPKRQTLEEQRRYSSMLSAPLLRCTRKKLSRPVLSGPTPAGLAAQRDFIARLAKVKLKSQEAAKERSNDGSSQLEDFEYEDFEDLDVFGGTGLLQHPPSSTGSQYFQNLGEWEDDLEEQAQQ</sequence>
<evidence type="ECO:0000313" key="2">
    <source>
        <dbReference type="EMBL" id="CAE8639703.1"/>
    </source>
</evidence>
<feature type="region of interest" description="Disordered" evidence="1">
    <location>
        <begin position="204"/>
        <end position="231"/>
    </location>
</feature>
<feature type="compositionally biased region" description="Acidic residues" evidence="1">
    <location>
        <begin position="359"/>
        <end position="370"/>
    </location>
</feature>
<name>A0A813HPM0_POLGL</name>